<organism evidence="2">
    <name type="scientific">Faunusvirus sp</name>
    <dbReference type="NCBI Taxonomy" id="2487766"/>
    <lineage>
        <taxon>Viruses</taxon>
        <taxon>Varidnaviria</taxon>
        <taxon>Bamfordvirae</taxon>
        <taxon>Nucleocytoviricota</taxon>
        <taxon>Megaviricetes</taxon>
        <taxon>Imitervirales</taxon>
        <taxon>Mimiviridae</taxon>
    </lineage>
</organism>
<feature type="region of interest" description="Disordered" evidence="1">
    <location>
        <begin position="163"/>
        <end position="230"/>
    </location>
</feature>
<feature type="compositionally biased region" description="Basic and acidic residues" evidence="1">
    <location>
        <begin position="220"/>
        <end position="230"/>
    </location>
</feature>
<reference evidence="2" key="1">
    <citation type="submission" date="2018-10" db="EMBL/GenBank/DDBJ databases">
        <title>Hidden diversity of soil giant viruses.</title>
        <authorList>
            <person name="Schulz F."/>
            <person name="Alteio L."/>
            <person name="Goudeau D."/>
            <person name="Ryan E.M."/>
            <person name="Malmstrom R.R."/>
            <person name="Blanchard J."/>
            <person name="Woyke T."/>
        </authorList>
    </citation>
    <scope>NUCLEOTIDE SEQUENCE</scope>
    <source>
        <strain evidence="2">FNV1</strain>
    </source>
</reference>
<proteinExistence type="predicted"/>
<feature type="compositionally biased region" description="Acidic residues" evidence="1">
    <location>
        <begin position="172"/>
        <end position="207"/>
    </location>
</feature>
<gene>
    <name evidence="2" type="ORF">Faunusvirus10_22</name>
</gene>
<dbReference type="EMBL" id="MK072141">
    <property type="protein sequence ID" value="AYV79359.1"/>
    <property type="molecule type" value="Genomic_DNA"/>
</dbReference>
<accession>A0A3G5A1I2</accession>
<feature type="region of interest" description="Disordered" evidence="1">
    <location>
        <begin position="249"/>
        <end position="292"/>
    </location>
</feature>
<evidence type="ECO:0000256" key="1">
    <source>
        <dbReference type="SAM" id="MobiDB-lite"/>
    </source>
</evidence>
<protein>
    <submittedName>
        <fullName evidence="2">Uncharacterized protein</fullName>
    </submittedName>
</protein>
<name>A0A3G5A1I2_9VIRU</name>
<sequence>MTNRDLYHTMSLDEFQKRSIENDKERYTDILRKNRRDVENRPTMKKVFTELDRMCTNCCQTRFVTKDKLCHMCDLEDRLGHIDTICTGIENVDQRRIEAAYRGRDKDTLYNLCCQLRNELRKVKGAVLEYTETIPDKLIEKKERRSDEEKIVLHVYDRVTKNEGVDYVPSDSESDSDADDEKLTPEVDDTGSLDDDGEEGDVDEEEGLFPPDSSSDDSDDDKHDKHSGSFKCEKTGKVFTCRKTGAKRASTFDTTAEHVAKRAKTVHSTSHTTDKPSKSSNLGKRVTRSTKQ</sequence>
<evidence type="ECO:0000313" key="2">
    <source>
        <dbReference type="EMBL" id="AYV79359.1"/>
    </source>
</evidence>